<dbReference type="EMBL" id="JARIHO010000019">
    <property type="protein sequence ID" value="KAJ7347567.1"/>
    <property type="molecule type" value="Genomic_DNA"/>
</dbReference>
<reference evidence="1" key="1">
    <citation type="submission" date="2023-03" db="EMBL/GenBank/DDBJ databases">
        <title>Massive genome expansion in bonnet fungi (Mycena s.s.) driven by repeated elements and novel gene families across ecological guilds.</title>
        <authorList>
            <consortium name="Lawrence Berkeley National Laboratory"/>
            <person name="Harder C.B."/>
            <person name="Miyauchi S."/>
            <person name="Viragh M."/>
            <person name="Kuo A."/>
            <person name="Thoen E."/>
            <person name="Andreopoulos B."/>
            <person name="Lu D."/>
            <person name="Skrede I."/>
            <person name="Drula E."/>
            <person name="Henrissat B."/>
            <person name="Morin E."/>
            <person name="Kohler A."/>
            <person name="Barry K."/>
            <person name="LaButti K."/>
            <person name="Morin E."/>
            <person name="Salamov A."/>
            <person name="Lipzen A."/>
            <person name="Mereny Z."/>
            <person name="Hegedus B."/>
            <person name="Baldrian P."/>
            <person name="Stursova M."/>
            <person name="Weitz H."/>
            <person name="Taylor A."/>
            <person name="Grigoriev I.V."/>
            <person name="Nagy L.G."/>
            <person name="Martin F."/>
            <person name="Kauserud H."/>
        </authorList>
    </citation>
    <scope>NUCLEOTIDE SEQUENCE</scope>
    <source>
        <strain evidence="1">CBHHK002</strain>
    </source>
</reference>
<protein>
    <submittedName>
        <fullName evidence="1">Uncharacterized protein</fullName>
    </submittedName>
</protein>
<sequence>MSLHNFEELVLGEPELCKDATLGDQGECWVWLFVELLPCKLEEDKVDQEVEDGISFLASMHYRGTKIKLLEPQLRVGLSSHSIVIAHQVDLGRPPAADHIVLGTAVLSHGMADTPRTHPLLP</sequence>
<dbReference type="Proteomes" id="UP001218218">
    <property type="component" value="Unassembled WGS sequence"/>
</dbReference>
<dbReference type="AlphaFoldDB" id="A0AAD7A281"/>
<keyword evidence="2" id="KW-1185">Reference proteome</keyword>
<evidence type="ECO:0000313" key="1">
    <source>
        <dbReference type="EMBL" id="KAJ7347567.1"/>
    </source>
</evidence>
<evidence type="ECO:0000313" key="2">
    <source>
        <dbReference type="Proteomes" id="UP001218218"/>
    </source>
</evidence>
<comment type="caution">
    <text evidence="1">The sequence shown here is derived from an EMBL/GenBank/DDBJ whole genome shotgun (WGS) entry which is preliminary data.</text>
</comment>
<name>A0AAD7A281_9AGAR</name>
<gene>
    <name evidence="1" type="ORF">DFH08DRAFT_809300</name>
</gene>
<proteinExistence type="predicted"/>
<accession>A0AAD7A281</accession>
<organism evidence="1 2">
    <name type="scientific">Mycena albidolilacea</name>
    <dbReference type="NCBI Taxonomy" id="1033008"/>
    <lineage>
        <taxon>Eukaryota</taxon>
        <taxon>Fungi</taxon>
        <taxon>Dikarya</taxon>
        <taxon>Basidiomycota</taxon>
        <taxon>Agaricomycotina</taxon>
        <taxon>Agaricomycetes</taxon>
        <taxon>Agaricomycetidae</taxon>
        <taxon>Agaricales</taxon>
        <taxon>Marasmiineae</taxon>
        <taxon>Mycenaceae</taxon>
        <taxon>Mycena</taxon>
    </lineage>
</organism>